<protein>
    <submittedName>
        <fullName evidence="2">Uncharacterized protein</fullName>
    </submittedName>
</protein>
<dbReference type="Proteomes" id="UP000004863">
    <property type="component" value="Unassembled WGS sequence"/>
</dbReference>
<keyword evidence="1" id="KW-0472">Membrane</keyword>
<keyword evidence="1" id="KW-0812">Transmembrane</keyword>
<keyword evidence="1" id="KW-1133">Transmembrane helix</keyword>
<keyword evidence="3" id="KW-1185">Reference proteome</keyword>
<organism evidence="2 3">
    <name type="scientific">Rothia aeria F0474</name>
    <dbReference type="NCBI Taxonomy" id="1125724"/>
    <lineage>
        <taxon>Bacteria</taxon>
        <taxon>Bacillati</taxon>
        <taxon>Actinomycetota</taxon>
        <taxon>Actinomycetes</taxon>
        <taxon>Micrococcales</taxon>
        <taxon>Micrococcaceae</taxon>
        <taxon>Rothia</taxon>
    </lineage>
</organism>
<evidence type="ECO:0000313" key="3">
    <source>
        <dbReference type="Proteomes" id="UP000004863"/>
    </source>
</evidence>
<evidence type="ECO:0000256" key="1">
    <source>
        <dbReference type="SAM" id="Phobius"/>
    </source>
</evidence>
<sequence>MTKYLVKAKSFLPWLVIAAAFILVVSPLWAVLGKHTSPTKCTDKIAQHVIQEHPDLSRDQQVEKYLDLKAEKEGKERTKIRQATESVPFGGKDDKIKQELTICDPNVEYEEDAK</sequence>
<proteinExistence type="predicted"/>
<evidence type="ECO:0000313" key="2">
    <source>
        <dbReference type="EMBL" id="EID52111.1"/>
    </source>
</evidence>
<dbReference type="PATRIC" id="fig|1125724.3.peg.385"/>
<dbReference type="RefSeq" id="WP_006887317.1">
    <property type="nucleotide sequence ID" value="NZ_AJJQ01000004.1"/>
</dbReference>
<reference evidence="2" key="1">
    <citation type="submission" date="2012-03" db="EMBL/GenBank/DDBJ databases">
        <authorList>
            <person name="Durkin A.S."/>
            <person name="McCorrison J."/>
            <person name="Torralba M."/>
            <person name="Gillis M."/>
            <person name="Methe B."/>
            <person name="Sutton G."/>
            <person name="Nelson K.E."/>
        </authorList>
    </citation>
    <scope>NUCLEOTIDE SEQUENCE [LARGE SCALE GENOMIC DNA]</scope>
    <source>
        <strain evidence="2">F0474</strain>
    </source>
</reference>
<dbReference type="EMBL" id="AJJQ01000004">
    <property type="protein sequence ID" value="EID52111.1"/>
    <property type="molecule type" value="Genomic_DNA"/>
</dbReference>
<gene>
    <name evidence="2" type="ORF">HMPREF1324_0984</name>
</gene>
<feature type="transmembrane region" description="Helical" evidence="1">
    <location>
        <begin position="12"/>
        <end position="32"/>
    </location>
</feature>
<name>I0UW58_9MICC</name>
<comment type="caution">
    <text evidence="2">The sequence shown here is derived from an EMBL/GenBank/DDBJ whole genome shotgun (WGS) entry which is preliminary data.</text>
</comment>
<dbReference type="AlphaFoldDB" id="I0UW58"/>
<accession>I0UW58</accession>